<proteinExistence type="predicted"/>
<reference evidence="2 3" key="1">
    <citation type="submission" date="2017-11" db="EMBL/GenBank/DDBJ databases">
        <title>De-novo sequencing of pomegranate (Punica granatum L.) genome.</title>
        <authorList>
            <person name="Akparov Z."/>
            <person name="Amiraslanov A."/>
            <person name="Hajiyeva S."/>
            <person name="Abbasov M."/>
            <person name="Kaur K."/>
            <person name="Hamwieh A."/>
            <person name="Solovyev V."/>
            <person name="Salamov A."/>
            <person name="Braich B."/>
            <person name="Kosarev P."/>
            <person name="Mahmoud A."/>
            <person name="Hajiyev E."/>
            <person name="Babayeva S."/>
            <person name="Izzatullayeva V."/>
            <person name="Mammadov A."/>
            <person name="Mammadov A."/>
            <person name="Sharifova S."/>
            <person name="Ojaghi J."/>
            <person name="Eynullazada K."/>
            <person name="Bayramov B."/>
            <person name="Abdulazimova A."/>
            <person name="Shahmuradov I."/>
        </authorList>
    </citation>
    <scope>NUCLEOTIDE SEQUENCE [LARGE SCALE GENOMIC DNA]</scope>
    <source>
        <strain evidence="3">cv. AG2017</strain>
        <tissue evidence="2">Leaf</tissue>
    </source>
</reference>
<dbReference type="EMBL" id="PGOL01004435">
    <property type="protein sequence ID" value="PKI37341.1"/>
    <property type="molecule type" value="Genomic_DNA"/>
</dbReference>
<evidence type="ECO:0000313" key="3">
    <source>
        <dbReference type="Proteomes" id="UP000233551"/>
    </source>
</evidence>
<evidence type="ECO:0000256" key="1">
    <source>
        <dbReference type="SAM" id="MobiDB-lite"/>
    </source>
</evidence>
<feature type="region of interest" description="Disordered" evidence="1">
    <location>
        <begin position="1"/>
        <end position="55"/>
    </location>
</feature>
<comment type="caution">
    <text evidence="2">The sequence shown here is derived from an EMBL/GenBank/DDBJ whole genome shotgun (WGS) entry which is preliminary data.</text>
</comment>
<dbReference type="Proteomes" id="UP000233551">
    <property type="component" value="Unassembled WGS sequence"/>
</dbReference>
<evidence type="ECO:0000313" key="2">
    <source>
        <dbReference type="EMBL" id="PKI37341.1"/>
    </source>
</evidence>
<gene>
    <name evidence="2" type="ORF">CRG98_042268</name>
</gene>
<dbReference type="AlphaFoldDB" id="A0A2I0I050"/>
<sequence>MRSRLRKGSRSRVPRGQVDRPSGHSSSCRGGRVKTAGDLSTKVGTTRRSCKVGGRDGRPLVIARLAMGSSSCRGGRVKTAGDLSTKVGTTRRLCKVGGRDGRPLVIARLAMER</sequence>
<feature type="compositionally biased region" description="Basic residues" evidence="1">
    <location>
        <begin position="1"/>
        <end position="13"/>
    </location>
</feature>
<accession>A0A2I0I050</accession>
<keyword evidence="3" id="KW-1185">Reference proteome</keyword>
<name>A0A2I0I050_PUNGR</name>
<protein>
    <submittedName>
        <fullName evidence="2">Uncharacterized protein</fullName>
    </submittedName>
</protein>
<organism evidence="2 3">
    <name type="scientific">Punica granatum</name>
    <name type="common">Pomegranate</name>
    <dbReference type="NCBI Taxonomy" id="22663"/>
    <lineage>
        <taxon>Eukaryota</taxon>
        <taxon>Viridiplantae</taxon>
        <taxon>Streptophyta</taxon>
        <taxon>Embryophyta</taxon>
        <taxon>Tracheophyta</taxon>
        <taxon>Spermatophyta</taxon>
        <taxon>Magnoliopsida</taxon>
        <taxon>eudicotyledons</taxon>
        <taxon>Gunneridae</taxon>
        <taxon>Pentapetalae</taxon>
        <taxon>rosids</taxon>
        <taxon>malvids</taxon>
        <taxon>Myrtales</taxon>
        <taxon>Lythraceae</taxon>
        <taxon>Punica</taxon>
    </lineage>
</organism>